<keyword evidence="4 10" id="KW-0812">Transmembrane</keyword>
<keyword evidence="8 10" id="KW-0472">Membrane</keyword>
<comment type="subcellular location">
    <subcellularLocation>
        <location evidence="1">Golgi apparatus membrane</location>
        <topology evidence="1">Single-pass type IV membrane protein</topology>
    </subcellularLocation>
</comment>
<evidence type="ECO:0000313" key="12">
    <source>
        <dbReference type="Proteomes" id="UP000218209"/>
    </source>
</evidence>
<evidence type="ECO:0000256" key="3">
    <source>
        <dbReference type="ARBA" id="ARBA00022448"/>
    </source>
</evidence>
<feature type="transmembrane region" description="Helical" evidence="10">
    <location>
        <begin position="287"/>
        <end position="304"/>
    </location>
</feature>
<dbReference type="GO" id="GO:0005797">
    <property type="term" value="C:Golgi medial cisterna"/>
    <property type="evidence" value="ECO:0007669"/>
    <property type="project" value="TreeGrafter"/>
</dbReference>
<comment type="similarity">
    <text evidence="2">Belongs to the GOSR1 family.</text>
</comment>
<dbReference type="EMBL" id="KV919111">
    <property type="protein sequence ID" value="OSX71734.1"/>
    <property type="molecule type" value="Genomic_DNA"/>
</dbReference>
<dbReference type="GO" id="GO:0006888">
    <property type="term" value="P:endoplasmic reticulum to Golgi vesicle-mediated transport"/>
    <property type="evidence" value="ECO:0007669"/>
    <property type="project" value="InterPro"/>
</dbReference>
<dbReference type="Proteomes" id="UP000218209">
    <property type="component" value="Unassembled WGS sequence"/>
</dbReference>
<dbReference type="OrthoDB" id="5688at2759"/>
<gene>
    <name evidence="11" type="ORF">BU14_0505s0013</name>
</gene>
<keyword evidence="7" id="KW-0333">Golgi apparatus</keyword>
<evidence type="ECO:0000256" key="8">
    <source>
        <dbReference type="ARBA" id="ARBA00023136"/>
    </source>
</evidence>
<dbReference type="InterPro" id="IPR023601">
    <property type="entry name" value="Golgi_SNAP_su1"/>
</dbReference>
<reference evidence="11 12" key="1">
    <citation type="submission" date="2017-03" db="EMBL/GenBank/DDBJ databases">
        <title>WGS assembly of Porphyra umbilicalis.</title>
        <authorList>
            <person name="Brawley S.H."/>
            <person name="Blouin N.A."/>
            <person name="Ficko-Blean E."/>
            <person name="Wheeler G.L."/>
            <person name="Lohr M."/>
            <person name="Goodson H.V."/>
            <person name="Jenkins J.W."/>
            <person name="Blaby-Haas C.E."/>
            <person name="Helliwell K.E."/>
            <person name="Chan C."/>
            <person name="Marriage T."/>
            <person name="Bhattacharya D."/>
            <person name="Klein A.S."/>
            <person name="Badis Y."/>
            <person name="Brodie J."/>
            <person name="Cao Y."/>
            <person name="Collen J."/>
            <person name="Dittami S.M."/>
            <person name="Gachon C.M."/>
            <person name="Green B.R."/>
            <person name="Karpowicz S."/>
            <person name="Kim J.W."/>
            <person name="Kudahl U."/>
            <person name="Lin S."/>
            <person name="Michel G."/>
            <person name="Mittag M."/>
            <person name="Olson B.J."/>
            <person name="Pangilinan J."/>
            <person name="Peng Y."/>
            <person name="Qiu H."/>
            <person name="Shu S."/>
            <person name="Singer J.T."/>
            <person name="Smith A.G."/>
            <person name="Sprecher B.N."/>
            <person name="Wagner V."/>
            <person name="Wang W."/>
            <person name="Wang Z.-Y."/>
            <person name="Yan J."/>
            <person name="Yarish C."/>
            <person name="Zoeuner-Riek S."/>
            <person name="Zhuang Y."/>
            <person name="Zou Y."/>
            <person name="Lindquist E.A."/>
            <person name="Grimwood J."/>
            <person name="Barry K."/>
            <person name="Rokhsar D.S."/>
            <person name="Schmutz J."/>
            <person name="Stiller J.W."/>
            <person name="Grossman A.R."/>
            <person name="Prochnik S.E."/>
        </authorList>
    </citation>
    <scope>NUCLEOTIDE SEQUENCE [LARGE SCALE GENOMIC DNA]</scope>
    <source>
        <strain evidence="11">4086291</strain>
    </source>
</reference>
<evidence type="ECO:0008006" key="13">
    <source>
        <dbReference type="Google" id="ProtNLM"/>
    </source>
</evidence>
<evidence type="ECO:0000256" key="5">
    <source>
        <dbReference type="ARBA" id="ARBA00022927"/>
    </source>
</evidence>
<evidence type="ECO:0000256" key="2">
    <source>
        <dbReference type="ARBA" id="ARBA00008473"/>
    </source>
</evidence>
<evidence type="ECO:0000256" key="9">
    <source>
        <dbReference type="SAM" id="MobiDB-lite"/>
    </source>
</evidence>
<organism evidence="11 12">
    <name type="scientific">Porphyra umbilicalis</name>
    <name type="common">Purple laver</name>
    <name type="synonym">Red alga</name>
    <dbReference type="NCBI Taxonomy" id="2786"/>
    <lineage>
        <taxon>Eukaryota</taxon>
        <taxon>Rhodophyta</taxon>
        <taxon>Bangiophyceae</taxon>
        <taxon>Bangiales</taxon>
        <taxon>Bangiaceae</taxon>
        <taxon>Porphyra</taxon>
    </lineage>
</organism>
<evidence type="ECO:0000256" key="7">
    <source>
        <dbReference type="ARBA" id="ARBA00023034"/>
    </source>
</evidence>
<dbReference type="Pfam" id="PF12352">
    <property type="entry name" value="V-SNARE_C"/>
    <property type="match status" value="1"/>
</dbReference>
<accession>A0A1X6NT02</accession>
<protein>
    <recommendedName>
        <fullName evidence="13">Golgi SNAP receptor complex member 1</fullName>
    </recommendedName>
</protein>
<dbReference type="GO" id="GO:0000139">
    <property type="term" value="C:Golgi membrane"/>
    <property type="evidence" value="ECO:0007669"/>
    <property type="project" value="UniProtKB-SubCell"/>
</dbReference>
<dbReference type="GO" id="GO:0015031">
    <property type="term" value="P:protein transport"/>
    <property type="evidence" value="ECO:0007669"/>
    <property type="project" value="UniProtKB-KW"/>
</dbReference>
<keyword evidence="12" id="KW-1185">Reference proteome</keyword>
<feature type="region of interest" description="Disordered" evidence="9">
    <location>
        <begin position="90"/>
        <end position="121"/>
    </location>
</feature>
<dbReference type="AlphaFoldDB" id="A0A1X6NT02"/>
<dbReference type="GO" id="GO:0005801">
    <property type="term" value="C:cis-Golgi network"/>
    <property type="evidence" value="ECO:0007669"/>
    <property type="project" value="InterPro"/>
</dbReference>
<dbReference type="PANTHER" id="PTHR21094:SF2">
    <property type="entry name" value="GOLGI SNAP RECEPTOR COMPLEX MEMBER 1"/>
    <property type="match status" value="1"/>
</dbReference>
<sequence length="307" mass="31845">MPSAVCARAFAYCHTSAHILLHLSLPGPTHLPLDEYTPAVCPGIPVLMATSWDGLGKDARRLESDIDAKLALFARTTASLTSIRGPGLGGPATRISTATATGDAGRRRSAGAPNGSGGTDTYAAAEHVRTEVEELLSRLAASVDAMSRVQSAAGAAAAGGGASRHMVARHADILRDYTTEFRRTQRALVASREAADGLAGARAELLHDAAGAPSAGGGGLYAERTSLASAGAGADAALNAGAALREDLERQRQTFASMVARMDAVGERVPGINRLIGQIRRKKKRDVMVMALVVATLLFLTGLWKLT</sequence>
<dbReference type="GO" id="GO:0005484">
    <property type="term" value="F:SNAP receptor activity"/>
    <property type="evidence" value="ECO:0007669"/>
    <property type="project" value="TreeGrafter"/>
</dbReference>
<dbReference type="GO" id="GO:0031201">
    <property type="term" value="C:SNARE complex"/>
    <property type="evidence" value="ECO:0007669"/>
    <property type="project" value="TreeGrafter"/>
</dbReference>
<keyword evidence="3" id="KW-0813">Transport</keyword>
<name>A0A1X6NT02_PORUM</name>
<dbReference type="PANTHER" id="PTHR21094">
    <property type="entry name" value="GOS-28 SNARE- RELATED"/>
    <property type="match status" value="1"/>
</dbReference>
<keyword evidence="6 10" id="KW-1133">Transmembrane helix</keyword>
<proteinExistence type="inferred from homology"/>
<dbReference type="GO" id="GO:0048219">
    <property type="term" value="P:inter-Golgi cisterna vesicle-mediated transport"/>
    <property type="evidence" value="ECO:0007669"/>
    <property type="project" value="TreeGrafter"/>
</dbReference>
<evidence type="ECO:0000256" key="6">
    <source>
        <dbReference type="ARBA" id="ARBA00022989"/>
    </source>
</evidence>
<evidence type="ECO:0000313" key="11">
    <source>
        <dbReference type="EMBL" id="OSX71734.1"/>
    </source>
</evidence>
<evidence type="ECO:0000256" key="4">
    <source>
        <dbReference type="ARBA" id="ARBA00022692"/>
    </source>
</evidence>
<evidence type="ECO:0000256" key="1">
    <source>
        <dbReference type="ARBA" id="ARBA00004409"/>
    </source>
</evidence>
<dbReference type="GO" id="GO:0006906">
    <property type="term" value="P:vesicle fusion"/>
    <property type="evidence" value="ECO:0007669"/>
    <property type="project" value="TreeGrafter"/>
</dbReference>
<evidence type="ECO:0000256" key="10">
    <source>
        <dbReference type="SAM" id="Phobius"/>
    </source>
</evidence>
<keyword evidence="5" id="KW-0653">Protein transport</keyword>